<evidence type="ECO:0000313" key="2">
    <source>
        <dbReference type="EMBL" id="MDC3984532.1"/>
    </source>
</evidence>
<name>A0A9X4AVP0_9BACT</name>
<keyword evidence="3" id="KW-1185">Reference proteome</keyword>
<reference evidence="2 3" key="1">
    <citation type="submission" date="2021-04" db="EMBL/GenBank/DDBJ databases">
        <title>Genome analysis of Polyangium sp.</title>
        <authorList>
            <person name="Li Y."/>
            <person name="Wang J."/>
        </authorList>
    </citation>
    <scope>NUCLEOTIDE SEQUENCE [LARGE SCALE GENOMIC DNA]</scope>
    <source>
        <strain evidence="2 3">SDU14</strain>
    </source>
</reference>
<dbReference type="RefSeq" id="WP_272458999.1">
    <property type="nucleotide sequence ID" value="NZ_JAGTJJ010000021.1"/>
</dbReference>
<feature type="signal peptide" evidence="1">
    <location>
        <begin position="1"/>
        <end position="26"/>
    </location>
</feature>
<organism evidence="2 3">
    <name type="scientific">Polyangium jinanense</name>
    <dbReference type="NCBI Taxonomy" id="2829994"/>
    <lineage>
        <taxon>Bacteria</taxon>
        <taxon>Pseudomonadati</taxon>
        <taxon>Myxococcota</taxon>
        <taxon>Polyangia</taxon>
        <taxon>Polyangiales</taxon>
        <taxon>Polyangiaceae</taxon>
        <taxon>Polyangium</taxon>
    </lineage>
</organism>
<keyword evidence="1" id="KW-0732">Signal</keyword>
<evidence type="ECO:0000256" key="1">
    <source>
        <dbReference type="SAM" id="SignalP"/>
    </source>
</evidence>
<comment type="caution">
    <text evidence="2">The sequence shown here is derived from an EMBL/GenBank/DDBJ whole genome shotgun (WGS) entry which is preliminary data.</text>
</comment>
<dbReference type="Proteomes" id="UP001151081">
    <property type="component" value="Unassembled WGS sequence"/>
</dbReference>
<accession>A0A9X4AVP0</accession>
<dbReference type="EMBL" id="JAGTJJ010000021">
    <property type="protein sequence ID" value="MDC3984532.1"/>
    <property type="molecule type" value="Genomic_DNA"/>
</dbReference>
<protein>
    <submittedName>
        <fullName evidence="2">Uncharacterized protein</fullName>
    </submittedName>
</protein>
<feature type="chain" id="PRO_5040772070" evidence="1">
    <location>
        <begin position="27"/>
        <end position="427"/>
    </location>
</feature>
<evidence type="ECO:0000313" key="3">
    <source>
        <dbReference type="Proteomes" id="UP001151081"/>
    </source>
</evidence>
<gene>
    <name evidence="2" type="ORF">KEG57_28755</name>
</gene>
<sequence length="427" mass="44490">MVRLVRAGIVIAACLGGAAIAVPACLAPGGYIAGDCPLQDNGLLAIPEECCPCIFREACWDADPPPQPPEHCRTGCAPDVPFECCPCPTPEWCPEGKSPRTLAPWCSSLDGGSDGSMSSLCAGGTCTPPAAGNWKGPVSFWQGWDLEAPTCPEDAPILAFEAWAEPPPPSCGTCKCDPPEGTCKLPEAWTVSSAACTPDPNLGVKTNLDPPTNWDGVCNEDKSIQSGKLCGGVPCVRSIMIAPPTIEELPCKPHLEGDPEPTIPRAWEGGPQTPLGKACMSATPAPICAEAAGKVCVPTPPSFSACLFREGDHPCPEGWGERQLLYRHVKDNRTCAECTCSEPTGGFCNTKFRLFSGAGCTIEEAAFNVSTGMSSPCHDLMAGTQLLGKSAEVLEYTKGACMPSGGDVQGEVVLADPVTVCCYAPTS</sequence>
<proteinExistence type="predicted"/>
<dbReference type="AlphaFoldDB" id="A0A9X4AVP0"/>